<dbReference type="HOGENOM" id="CLU_3081262_0_0_4"/>
<keyword evidence="1" id="KW-0472">Membrane</keyword>
<dbReference type="EMBL" id="AEQP01000001">
    <property type="protein sequence ID" value="EFV95941.1"/>
    <property type="molecule type" value="Genomic_DNA"/>
</dbReference>
<keyword evidence="1" id="KW-0812">Transmembrane</keyword>
<feature type="transmembrane region" description="Helical" evidence="1">
    <location>
        <begin position="20"/>
        <end position="39"/>
    </location>
</feature>
<dbReference type="STRING" id="887898.HMPREF0551_0124"/>
<protein>
    <recommendedName>
        <fullName evidence="4">LrgA family protein</fullName>
    </recommendedName>
</protein>
<evidence type="ECO:0000313" key="2">
    <source>
        <dbReference type="EMBL" id="EFV95941.1"/>
    </source>
</evidence>
<dbReference type="AlphaFoldDB" id="E7RUF8"/>
<name>E7RUF8_9BURK</name>
<gene>
    <name evidence="2" type="ORF">HMPREF0551_0124</name>
</gene>
<dbReference type="Proteomes" id="UP000011021">
    <property type="component" value="Unassembled WGS sequence"/>
</dbReference>
<proteinExistence type="predicted"/>
<accession>E7RUF8</accession>
<evidence type="ECO:0000256" key="1">
    <source>
        <dbReference type="SAM" id="Phobius"/>
    </source>
</evidence>
<sequence length="52" mass="5463">MFLPGALVVWAVDDAGNGRLVLLVTAIMTVAMAASIVRFERRYVAAQPGSAS</sequence>
<evidence type="ECO:0000313" key="3">
    <source>
        <dbReference type="Proteomes" id="UP000011021"/>
    </source>
</evidence>
<comment type="caution">
    <text evidence="2">The sequence shown here is derived from an EMBL/GenBank/DDBJ whole genome shotgun (WGS) entry which is preliminary data.</text>
</comment>
<keyword evidence="3" id="KW-1185">Reference proteome</keyword>
<evidence type="ECO:0008006" key="4">
    <source>
        <dbReference type="Google" id="ProtNLM"/>
    </source>
</evidence>
<reference evidence="2 3" key="1">
    <citation type="submission" date="2010-12" db="EMBL/GenBank/DDBJ databases">
        <authorList>
            <person name="Muzny D."/>
            <person name="Qin X."/>
            <person name="Deng J."/>
            <person name="Jiang H."/>
            <person name="Liu Y."/>
            <person name="Qu J."/>
            <person name="Song X.-Z."/>
            <person name="Zhang L."/>
            <person name="Thornton R."/>
            <person name="Coyle M."/>
            <person name="Francisco L."/>
            <person name="Jackson L."/>
            <person name="Javaid M."/>
            <person name="Korchina V."/>
            <person name="Kovar C."/>
            <person name="Mata R."/>
            <person name="Mathew T."/>
            <person name="Ngo R."/>
            <person name="Nguyen L."/>
            <person name="Nguyen N."/>
            <person name="Okwuonu G."/>
            <person name="Ongeri F."/>
            <person name="Pham C."/>
            <person name="Simmons D."/>
            <person name="Wilczek-Boney K."/>
            <person name="Hale W."/>
            <person name="Jakkamsetti A."/>
            <person name="Pham P."/>
            <person name="Ruth R."/>
            <person name="San Lucas F."/>
            <person name="Warren J."/>
            <person name="Zhang J."/>
            <person name="Zhao Z."/>
            <person name="Zhou C."/>
            <person name="Zhu D."/>
            <person name="Lee S."/>
            <person name="Bess C."/>
            <person name="Blankenburg K."/>
            <person name="Forbes L."/>
            <person name="Fu Q."/>
            <person name="Gubbala S."/>
            <person name="Hirani K."/>
            <person name="Jayaseelan J.C."/>
            <person name="Lara F."/>
            <person name="Munidasa M."/>
            <person name="Palculict T."/>
            <person name="Patil S."/>
            <person name="Pu L.-L."/>
            <person name="Saada N."/>
            <person name="Tang L."/>
            <person name="Weissenberger G."/>
            <person name="Zhu Y."/>
            <person name="Hemphill L."/>
            <person name="Shang Y."/>
            <person name="Youmans B."/>
            <person name="Ayvaz T."/>
            <person name="Ross M."/>
            <person name="Santibanez J."/>
            <person name="Aqrawi P."/>
            <person name="Gross S."/>
            <person name="Joshi V."/>
            <person name="Fowler G."/>
            <person name="Nazareth L."/>
            <person name="Reid J."/>
            <person name="Worley K."/>
            <person name="Petrosino J."/>
            <person name="Highlander S."/>
            <person name="Gibbs R."/>
        </authorList>
    </citation>
    <scope>NUCLEOTIDE SEQUENCE [LARGE SCALE GENOMIC DNA]</scope>
    <source>
        <strain evidence="2 3">ATCC 51599</strain>
    </source>
</reference>
<keyword evidence="1" id="KW-1133">Transmembrane helix</keyword>
<organism evidence="2 3">
    <name type="scientific">Lautropia mirabilis ATCC 51599</name>
    <dbReference type="NCBI Taxonomy" id="887898"/>
    <lineage>
        <taxon>Bacteria</taxon>
        <taxon>Pseudomonadati</taxon>
        <taxon>Pseudomonadota</taxon>
        <taxon>Betaproteobacteria</taxon>
        <taxon>Burkholderiales</taxon>
        <taxon>Burkholderiaceae</taxon>
        <taxon>Lautropia</taxon>
    </lineage>
</organism>